<accession>A0A918PXL9</accession>
<protein>
    <recommendedName>
        <fullName evidence="4">Secretion system C-terminal sorting domain-containing protein</fullName>
    </recommendedName>
</protein>
<gene>
    <name evidence="2" type="ORF">GCM10007049_18970</name>
</gene>
<feature type="compositionally biased region" description="Polar residues" evidence="1">
    <location>
        <begin position="127"/>
        <end position="142"/>
    </location>
</feature>
<sequence>MICALLVSTGLAGEFYAQGFFKKSDSGLLFPKNLNQPDVDFNLKSTGSKKFKIILEKNIPEKTSIKIFDIIGNLIMEDTISPEDGKQKDYDFSEVKSQLFVVEVGNAKYNKTKSIYANPPGVKKQDTASIQKNQPTPQEDKN</sequence>
<dbReference type="EMBL" id="BMWX01000003">
    <property type="protein sequence ID" value="GGZ26490.1"/>
    <property type="molecule type" value="Genomic_DNA"/>
</dbReference>
<dbReference type="RefSeq" id="WP_018473200.1">
    <property type="nucleotide sequence ID" value="NZ_BMWX01000003.1"/>
</dbReference>
<evidence type="ECO:0008006" key="4">
    <source>
        <dbReference type="Google" id="ProtNLM"/>
    </source>
</evidence>
<dbReference type="Proteomes" id="UP000619457">
    <property type="component" value="Unassembled WGS sequence"/>
</dbReference>
<organism evidence="2 3">
    <name type="scientific">Echinicola pacifica</name>
    <dbReference type="NCBI Taxonomy" id="346377"/>
    <lineage>
        <taxon>Bacteria</taxon>
        <taxon>Pseudomonadati</taxon>
        <taxon>Bacteroidota</taxon>
        <taxon>Cytophagia</taxon>
        <taxon>Cytophagales</taxon>
        <taxon>Cyclobacteriaceae</taxon>
        <taxon>Echinicola</taxon>
    </lineage>
</organism>
<evidence type="ECO:0000313" key="2">
    <source>
        <dbReference type="EMBL" id="GGZ26490.1"/>
    </source>
</evidence>
<feature type="region of interest" description="Disordered" evidence="1">
    <location>
        <begin position="113"/>
        <end position="142"/>
    </location>
</feature>
<comment type="caution">
    <text evidence="2">The sequence shown here is derived from an EMBL/GenBank/DDBJ whole genome shotgun (WGS) entry which is preliminary data.</text>
</comment>
<name>A0A918PXL9_9BACT</name>
<reference evidence="2" key="1">
    <citation type="journal article" date="2014" name="Int. J. Syst. Evol. Microbiol.">
        <title>Complete genome sequence of Corynebacterium casei LMG S-19264T (=DSM 44701T), isolated from a smear-ripened cheese.</title>
        <authorList>
            <consortium name="US DOE Joint Genome Institute (JGI-PGF)"/>
            <person name="Walter F."/>
            <person name="Albersmeier A."/>
            <person name="Kalinowski J."/>
            <person name="Ruckert C."/>
        </authorList>
    </citation>
    <scope>NUCLEOTIDE SEQUENCE</scope>
    <source>
        <strain evidence="2">KCTC 12368</strain>
    </source>
</reference>
<evidence type="ECO:0000313" key="3">
    <source>
        <dbReference type="Proteomes" id="UP000619457"/>
    </source>
</evidence>
<proteinExistence type="predicted"/>
<reference evidence="2" key="2">
    <citation type="submission" date="2020-09" db="EMBL/GenBank/DDBJ databases">
        <authorList>
            <person name="Sun Q."/>
            <person name="Kim S."/>
        </authorList>
    </citation>
    <scope>NUCLEOTIDE SEQUENCE</scope>
    <source>
        <strain evidence="2">KCTC 12368</strain>
    </source>
</reference>
<dbReference type="AlphaFoldDB" id="A0A918PXL9"/>
<keyword evidence="3" id="KW-1185">Reference proteome</keyword>
<evidence type="ECO:0000256" key="1">
    <source>
        <dbReference type="SAM" id="MobiDB-lite"/>
    </source>
</evidence>